<reference evidence="3 4" key="1">
    <citation type="submission" date="2023-01" db="EMBL/GenBank/DDBJ databases">
        <authorList>
            <person name="Whitehead M."/>
        </authorList>
    </citation>
    <scope>NUCLEOTIDE SEQUENCE [LARGE SCALE GENOMIC DNA]</scope>
</reference>
<evidence type="ECO:0000256" key="1">
    <source>
        <dbReference type="SAM" id="MobiDB-lite"/>
    </source>
</evidence>
<dbReference type="EMBL" id="CARXXK010001098">
    <property type="protein sequence ID" value="CAI6373467.1"/>
    <property type="molecule type" value="Genomic_DNA"/>
</dbReference>
<dbReference type="GO" id="GO:0015074">
    <property type="term" value="P:DNA integration"/>
    <property type="evidence" value="ECO:0007669"/>
    <property type="project" value="InterPro"/>
</dbReference>
<dbReference type="SUPFAM" id="SSF53098">
    <property type="entry name" value="Ribonuclease H-like"/>
    <property type="match status" value="1"/>
</dbReference>
<feature type="compositionally biased region" description="Polar residues" evidence="1">
    <location>
        <begin position="314"/>
        <end position="338"/>
    </location>
</feature>
<dbReference type="SUPFAM" id="SSF56672">
    <property type="entry name" value="DNA/RNA polymerases"/>
    <property type="match status" value="1"/>
</dbReference>
<evidence type="ECO:0000259" key="2">
    <source>
        <dbReference type="PROSITE" id="PS50994"/>
    </source>
</evidence>
<sequence>MVDEGEILYYQAKARVVRALARVTYFVKTVNDYLADKNSTSKRAKVETMFVELKGIRIEVNNDIDIMEHAVSSKTAPEGVTDNTCSMSFVDSFDTMYYDLMAMAKLHKIPLSSQSDTSQVHNTTQFGGTQHLSIYQLPKRSFPTFSGDITEFQGFEDLFLSILSHTPDMSDVEKFECLRTSLVGEALSLIVHLTLTPANYKSAWEILRSRYGNKRDLARIHLDALLTPHTVTFNKADSIKRVINTILEHTAALDNLTFATRQWGPILIHIFEKHLDYELRSRWELTVGDNFSPQINEFVDFLRSHIRSAEVHSYSHTQAGNATKPKGTSQKSTSNSKPGPSPKVLITSTPKTFTKSCAMCKDTHSIRQCPSFLSETPTERFQLAKRLNLCINCLGSGHSYTTCPSKNTCKSCQKQHHSLLHFTAAATSTATTVSPTTMLVADAVPRSVLLSTLLVNIQSTHQETHTFRALLDTGSQVNFITKNCADRLSLARRRCSAQVNAFSDTSVNVVSGITSIRLSPLGKSEPLFPLDVFIVSKITDATPQSNIKSSLWSHLTNLDLADPTFNIPGPIDILLGADVAPTLLTGNRIAGQPLEPTAFGTIFGWVLMGPVSPKQTNLATSVLVTSNLSLEHSLTKFWEMEEPPNVQHLSPDEIQAEAIFTSSIKRLESGRFSVALPFKHSHPILGDSKSGALKRFHSLEHRLSRDENLNKNYSDFMRDYLENKYMEAVPKNNQNTPYCYYIPHHCILRPESQTTKLRVVFDASARTTTGQSLNTSLYTGRKLQQEITQILIRARVHTFLFTADIKQMYRQIEIHHTDRDYLRIFWRFNRDLPIDEYRLCTVSYGTSCAPYQALRTLQHLAKIEGDRFPVAANVILNDTFVDDILTGASSEDDTLHCQQQVISLCAQGKFQLRKWASNLPSILQSVPTTDCLMSHVVQLDDDMDAKLKILGMQWNPTQDQFSYNCHTPSNTATKRSVLSDLARIFDPLGFLSPVTFMAKHLMQLLWASGIGWDDPIPVQTLTIWQRYRQELNCINELTISRRITFDGHPTYELHSFSDSSEKGYAAAVYLRCNTGSVVRCHLILAKSKVAPLKRVTIPRLELCGALLAAKLLHSVHTILTPMLQIESMQAWTDSTTTLAWIKSSPHRWTTFIANRTSQLQEYTPPSIWRYVPTADNPVDCASRGLYPSELLQHPLWWSGPSFLSQDPLTWPSMQIQMDADGTNLEERKTILVVTTNVHIFTQLLYRLSSLTKIIHVVAYCLRVFQKSRVTKINLFPAEQVRALQLIIQLVQKQSFADEWAHIRDPLHPGQSKLRNLSPFFDEHGLIRVGGRLKHAEIPYEQKHPILLPRSHRLTDLLIDDFHTQNKHPGATTLQTIISQQYWIIGSRQVIRSRLRLCIACYKTRPRNSQPFMGDIPKCRLQQVKPFMITGVDYAGPIMLRSSTTRRKVPSQAYICLFVCMTTKALHLEVASDLSSETFLMAFCRFISRRGLVEQMHSDCGTNFVGAAKLFQSVDQFTHSKEFQDKCQTYLMSRNISWHFNPPSAPHFGGLWEAGVKSVKTLLYRTLGLQRLKYEELSTLLSRIEATLNSRPLGAKSSDPSDFEALTPSHFLTLMSSTAHVEPNLVNVPLSHFQRWRMIKDIHSHFWKRWQTEYLQTLQNRTKWTAHNPNLKIHDLVLIREPTAPLLWKLGRILQLHPGEDGIARVATVQTATGILKRPVVKLCPLPIC</sequence>
<dbReference type="Gene3D" id="3.30.420.10">
    <property type="entry name" value="Ribonuclease H-like superfamily/Ribonuclease H"/>
    <property type="match status" value="1"/>
</dbReference>
<dbReference type="InterPro" id="IPR008042">
    <property type="entry name" value="Retrotrans_Pao"/>
</dbReference>
<dbReference type="InterPro" id="IPR012337">
    <property type="entry name" value="RNaseH-like_sf"/>
</dbReference>
<dbReference type="PANTHER" id="PTHR47331:SF1">
    <property type="entry name" value="GAG-LIKE PROTEIN"/>
    <property type="match status" value="1"/>
</dbReference>
<protein>
    <recommendedName>
        <fullName evidence="2">Integrase catalytic domain-containing protein</fullName>
    </recommendedName>
</protein>
<feature type="region of interest" description="Disordered" evidence="1">
    <location>
        <begin position="313"/>
        <end position="347"/>
    </location>
</feature>
<dbReference type="InterPro" id="IPR040676">
    <property type="entry name" value="DUF5641"/>
</dbReference>
<dbReference type="InterPro" id="IPR043128">
    <property type="entry name" value="Rev_trsase/Diguanyl_cyclase"/>
</dbReference>
<dbReference type="Pfam" id="PF18701">
    <property type="entry name" value="DUF5641"/>
    <property type="match status" value="1"/>
</dbReference>
<dbReference type="Gene3D" id="3.30.70.270">
    <property type="match status" value="1"/>
</dbReference>
<dbReference type="PANTHER" id="PTHR47331">
    <property type="entry name" value="PHD-TYPE DOMAIN-CONTAINING PROTEIN"/>
    <property type="match status" value="1"/>
</dbReference>
<dbReference type="Gene3D" id="2.40.70.10">
    <property type="entry name" value="Acid Proteases"/>
    <property type="match status" value="1"/>
</dbReference>
<dbReference type="Pfam" id="PF17921">
    <property type="entry name" value="Integrase_H2C2"/>
    <property type="match status" value="1"/>
</dbReference>
<gene>
    <name evidence="3" type="ORF">MEUPH1_LOCUS27216</name>
</gene>
<dbReference type="InterPro" id="IPR005312">
    <property type="entry name" value="DUF1759"/>
</dbReference>
<dbReference type="InterPro" id="IPR001584">
    <property type="entry name" value="Integrase_cat-core"/>
</dbReference>
<dbReference type="PROSITE" id="PS50994">
    <property type="entry name" value="INTEGRASE"/>
    <property type="match status" value="1"/>
</dbReference>
<evidence type="ECO:0000313" key="4">
    <source>
        <dbReference type="Proteomes" id="UP001160148"/>
    </source>
</evidence>
<dbReference type="Gene3D" id="3.10.10.10">
    <property type="entry name" value="HIV Type 1 Reverse Transcriptase, subunit A, domain 1"/>
    <property type="match status" value="1"/>
</dbReference>
<dbReference type="Pfam" id="PF05380">
    <property type="entry name" value="Peptidase_A17"/>
    <property type="match status" value="1"/>
</dbReference>
<dbReference type="InterPro" id="IPR036397">
    <property type="entry name" value="RNaseH_sf"/>
</dbReference>
<name>A0AAV0Y191_9HEMI</name>
<dbReference type="Proteomes" id="UP001160148">
    <property type="component" value="Unassembled WGS sequence"/>
</dbReference>
<dbReference type="InterPro" id="IPR043502">
    <property type="entry name" value="DNA/RNA_pol_sf"/>
</dbReference>
<dbReference type="InterPro" id="IPR041588">
    <property type="entry name" value="Integrase_H2C2"/>
</dbReference>
<dbReference type="GO" id="GO:0003676">
    <property type="term" value="F:nucleic acid binding"/>
    <property type="evidence" value="ECO:0007669"/>
    <property type="project" value="InterPro"/>
</dbReference>
<feature type="domain" description="Integrase catalytic" evidence="2">
    <location>
        <begin position="1421"/>
        <end position="1615"/>
    </location>
</feature>
<dbReference type="InterPro" id="IPR021109">
    <property type="entry name" value="Peptidase_aspartic_dom_sf"/>
</dbReference>
<proteinExistence type="predicted"/>
<organism evidence="3 4">
    <name type="scientific">Macrosiphum euphorbiae</name>
    <name type="common">potato aphid</name>
    <dbReference type="NCBI Taxonomy" id="13131"/>
    <lineage>
        <taxon>Eukaryota</taxon>
        <taxon>Metazoa</taxon>
        <taxon>Ecdysozoa</taxon>
        <taxon>Arthropoda</taxon>
        <taxon>Hexapoda</taxon>
        <taxon>Insecta</taxon>
        <taxon>Pterygota</taxon>
        <taxon>Neoptera</taxon>
        <taxon>Paraneoptera</taxon>
        <taxon>Hemiptera</taxon>
        <taxon>Sternorrhyncha</taxon>
        <taxon>Aphidomorpha</taxon>
        <taxon>Aphidoidea</taxon>
        <taxon>Aphididae</taxon>
        <taxon>Macrosiphini</taxon>
        <taxon>Macrosiphum</taxon>
    </lineage>
</organism>
<dbReference type="CDD" id="cd00303">
    <property type="entry name" value="retropepsin_like"/>
    <property type="match status" value="1"/>
</dbReference>
<accession>A0AAV0Y191</accession>
<dbReference type="EMBL" id="CARXXK010001098">
    <property type="protein sequence ID" value="CAI6373468.1"/>
    <property type="molecule type" value="Genomic_DNA"/>
</dbReference>
<dbReference type="Pfam" id="PF03564">
    <property type="entry name" value="DUF1759"/>
    <property type="match status" value="1"/>
</dbReference>
<dbReference type="GO" id="GO:0042575">
    <property type="term" value="C:DNA polymerase complex"/>
    <property type="evidence" value="ECO:0007669"/>
    <property type="project" value="UniProtKB-ARBA"/>
</dbReference>
<keyword evidence="4" id="KW-1185">Reference proteome</keyword>
<dbReference type="GO" id="GO:0071897">
    <property type="term" value="P:DNA biosynthetic process"/>
    <property type="evidence" value="ECO:0007669"/>
    <property type="project" value="UniProtKB-ARBA"/>
</dbReference>
<comment type="caution">
    <text evidence="3">The sequence shown here is derived from an EMBL/GenBank/DDBJ whole genome shotgun (WGS) entry which is preliminary data.</text>
</comment>
<evidence type="ECO:0000313" key="3">
    <source>
        <dbReference type="EMBL" id="CAI6373467.1"/>
    </source>
</evidence>